<evidence type="ECO:0000256" key="2">
    <source>
        <dbReference type="SAM" id="Phobius"/>
    </source>
</evidence>
<reference evidence="3 4" key="1">
    <citation type="submission" date="2015-10" db="EMBL/GenBank/DDBJ databases">
        <title>Draft genome sequence of Novosphingobium fuchskuhlense DSM 25065 isolated from a surface water sample of the southwest basin of Lake Grosse Fuchskuhle.</title>
        <authorList>
            <person name="Ruckert C."/>
            <person name="Winkler A."/>
            <person name="Glaeser J."/>
            <person name="Grossart H.-P."/>
            <person name="Kalinowski J."/>
            <person name="Glaeser S."/>
        </authorList>
    </citation>
    <scope>NUCLEOTIDE SEQUENCE [LARGE SCALE GENOMIC DNA]</scope>
    <source>
        <strain evidence="3 4">FNE08-7</strain>
    </source>
</reference>
<dbReference type="OrthoDB" id="7511332at2"/>
<evidence type="ECO:0000313" key="4">
    <source>
        <dbReference type="Proteomes" id="UP000058012"/>
    </source>
</evidence>
<keyword evidence="4" id="KW-1185">Reference proteome</keyword>
<dbReference type="RefSeq" id="WP_067906071.1">
    <property type="nucleotide sequence ID" value="NZ_KQ954244.1"/>
</dbReference>
<feature type="region of interest" description="Disordered" evidence="1">
    <location>
        <begin position="177"/>
        <end position="218"/>
    </location>
</feature>
<accession>A0A117UZ68</accession>
<dbReference type="AlphaFoldDB" id="A0A117UZ68"/>
<evidence type="ECO:0000313" key="3">
    <source>
        <dbReference type="EMBL" id="KUR73553.1"/>
    </source>
</evidence>
<proteinExistence type="predicted"/>
<name>A0A117UZ68_9SPHN</name>
<organism evidence="3 4">
    <name type="scientific">Novosphingobium fuchskuhlense</name>
    <dbReference type="NCBI Taxonomy" id="1117702"/>
    <lineage>
        <taxon>Bacteria</taxon>
        <taxon>Pseudomonadati</taxon>
        <taxon>Pseudomonadota</taxon>
        <taxon>Alphaproteobacteria</taxon>
        <taxon>Sphingomonadales</taxon>
        <taxon>Sphingomonadaceae</taxon>
        <taxon>Novosphingobium</taxon>
    </lineage>
</organism>
<dbReference type="EMBL" id="LLZS01000001">
    <property type="protein sequence ID" value="KUR73553.1"/>
    <property type="molecule type" value="Genomic_DNA"/>
</dbReference>
<sequence length="481" mass="47842">MSTFRQKVQATTNWEKPVAEAASAAASGPAKAARDRAGRARKAAPAPVAAHPLFPVFAALWFAALFGLASLAIPGAALGALVVKTGLPALVPAAAPPLGFTAHLLVAFAMAGFGGAVGLALGLRLRPAGAQPVRPAETATPAPAPAPEADDVYKVRARDAHPDAPPRRPLVLTEALGEPLGEEPAPSDAPLLRRKPAPGAGEPAPVAPWIAEFTPGGSEAAEPLDLAALDLAEADEVPASAIPEPEMALAPFEEEPDEAASAEAEPAAGVAAASAPLVPEAPVLIAATPQLPAGFTATLPDAGHGTRSPVAGAPLENLGLVQLIERLALAIAARKAAAEAALAEAEAALVEANPVAAGGADNAPAESESMPGLFSRPQNAGLRDADATAASVPTAGSAREAILRRLGAVAVGEDMAQADGSAPFSRPVPAAAPATGEAVIPLRLAELGATPAAPQADVAPFENDAALRSALATLQRMTARG</sequence>
<protein>
    <submittedName>
        <fullName evidence="3">Uncharacterized protein</fullName>
    </submittedName>
</protein>
<dbReference type="STRING" id="1117702.AQZ52_00845"/>
<feature type="transmembrane region" description="Helical" evidence="2">
    <location>
        <begin position="102"/>
        <end position="123"/>
    </location>
</feature>
<feature type="transmembrane region" description="Helical" evidence="2">
    <location>
        <begin position="59"/>
        <end position="82"/>
    </location>
</feature>
<keyword evidence="2" id="KW-1133">Transmembrane helix</keyword>
<feature type="compositionally biased region" description="Low complexity" evidence="1">
    <location>
        <begin position="197"/>
        <end position="208"/>
    </location>
</feature>
<dbReference type="Proteomes" id="UP000058012">
    <property type="component" value="Unassembled WGS sequence"/>
</dbReference>
<evidence type="ECO:0000256" key="1">
    <source>
        <dbReference type="SAM" id="MobiDB-lite"/>
    </source>
</evidence>
<gene>
    <name evidence="3" type="ORF">AQZ52_00845</name>
</gene>
<comment type="caution">
    <text evidence="3">The sequence shown here is derived from an EMBL/GenBank/DDBJ whole genome shotgun (WGS) entry which is preliminary data.</text>
</comment>
<keyword evidence="2" id="KW-0472">Membrane</keyword>
<keyword evidence="2" id="KW-0812">Transmembrane</keyword>